<dbReference type="Proteomes" id="UP000187406">
    <property type="component" value="Unassembled WGS sequence"/>
</dbReference>
<dbReference type="InterPro" id="IPR026960">
    <property type="entry name" value="RVT-Znf"/>
</dbReference>
<dbReference type="EMBL" id="BDDD01000345">
    <property type="protein sequence ID" value="GAV64391.1"/>
    <property type="molecule type" value="Genomic_DNA"/>
</dbReference>
<name>A0A1Q3B8M2_CEPFO</name>
<evidence type="ECO:0000259" key="1">
    <source>
        <dbReference type="Pfam" id="PF13966"/>
    </source>
</evidence>
<keyword evidence="3" id="KW-1185">Reference proteome</keyword>
<organism evidence="2 3">
    <name type="scientific">Cephalotus follicularis</name>
    <name type="common">Albany pitcher plant</name>
    <dbReference type="NCBI Taxonomy" id="3775"/>
    <lineage>
        <taxon>Eukaryota</taxon>
        <taxon>Viridiplantae</taxon>
        <taxon>Streptophyta</taxon>
        <taxon>Embryophyta</taxon>
        <taxon>Tracheophyta</taxon>
        <taxon>Spermatophyta</taxon>
        <taxon>Magnoliopsida</taxon>
        <taxon>eudicotyledons</taxon>
        <taxon>Gunneridae</taxon>
        <taxon>Pentapetalae</taxon>
        <taxon>rosids</taxon>
        <taxon>fabids</taxon>
        <taxon>Oxalidales</taxon>
        <taxon>Cephalotaceae</taxon>
        <taxon>Cephalotus</taxon>
    </lineage>
</organism>
<feature type="domain" description="Reverse transcriptase zinc-binding" evidence="1">
    <location>
        <begin position="13"/>
        <end position="98"/>
    </location>
</feature>
<reference evidence="3" key="1">
    <citation type="submission" date="2016-04" db="EMBL/GenBank/DDBJ databases">
        <title>Cephalotus genome sequencing.</title>
        <authorList>
            <person name="Fukushima K."/>
            <person name="Hasebe M."/>
            <person name="Fang X."/>
        </authorList>
    </citation>
    <scope>NUCLEOTIDE SEQUENCE [LARGE SCALE GENOMIC DNA]</scope>
    <source>
        <strain evidence="3">cv. St1</strain>
    </source>
</reference>
<comment type="caution">
    <text evidence="2">The sequence shown here is derived from an EMBL/GenBank/DDBJ whole genome shotgun (WGS) entry which is preliminary data.</text>
</comment>
<protein>
    <submittedName>
        <fullName evidence="2">Zf-RVT domain-containing protein</fullName>
    </submittedName>
</protein>
<gene>
    <name evidence="2" type="ORF">CFOL_v3_07909</name>
</gene>
<dbReference type="OrthoDB" id="1740412at2759"/>
<dbReference type="Pfam" id="PF13966">
    <property type="entry name" value="zf-RVT"/>
    <property type="match status" value="1"/>
</dbReference>
<evidence type="ECO:0000313" key="2">
    <source>
        <dbReference type="EMBL" id="GAV64391.1"/>
    </source>
</evidence>
<proteinExistence type="predicted"/>
<sequence>DRLVWSPSSDGIFTCKSAYLLQADNKESRYSSLSFKCLWSLYVLPHNKSFLWLAAIDRMSSRNLLKAQSIIKEDECPECNSQLESVLHVLRDCHHSKRI</sequence>
<dbReference type="InParanoid" id="A0A1Q3B8M2"/>
<feature type="non-terminal residue" evidence="2">
    <location>
        <position position="1"/>
    </location>
</feature>
<evidence type="ECO:0000313" key="3">
    <source>
        <dbReference type="Proteomes" id="UP000187406"/>
    </source>
</evidence>
<dbReference type="AlphaFoldDB" id="A0A1Q3B8M2"/>
<accession>A0A1Q3B8M2</accession>